<dbReference type="Proteomes" id="UP000291020">
    <property type="component" value="Unassembled WGS sequence"/>
</dbReference>
<reference evidence="3" key="1">
    <citation type="journal article" date="2017" name="PLoS ONE">
        <title>The Agassiz's desert tortoise genome provides a resource for the conservation of a threatened species.</title>
        <authorList>
            <person name="Tollis M."/>
            <person name="DeNardo D.F."/>
            <person name="Cornelius J.A."/>
            <person name="Dolby G.A."/>
            <person name="Edwards T."/>
            <person name="Henen B.T."/>
            <person name="Karl A.E."/>
            <person name="Murphy R.W."/>
            <person name="Kusumi K."/>
        </authorList>
    </citation>
    <scope>NUCLEOTIDE SEQUENCE [LARGE SCALE GENOMIC DNA]</scope>
</reference>
<evidence type="ECO:0008006" key="4">
    <source>
        <dbReference type="Google" id="ProtNLM"/>
    </source>
</evidence>
<evidence type="ECO:0000313" key="2">
    <source>
        <dbReference type="Ensembl" id="ENSGAGP00000024830.1"/>
    </source>
</evidence>
<evidence type="ECO:0000313" key="3">
    <source>
        <dbReference type="Proteomes" id="UP000291020"/>
    </source>
</evidence>
<dbReference type="Ensembl" id="ENSGAGT00000028251.1">
    <property type="protein sequence ID" value="ENSGAGP00000024830.1"/>
    <property type="gene ID" value="ENSGAGG00000018127.1"/>
</dbReference>
<accession>A0A452IAT2</accession>
<dbReference type="AlphaFoldDB" id="A0A452IAT2"/>
<organism evidence="2 3">
    <name type="scientific">Gopherus agassizii</name>
    <name type="common">Agassiz's desert tortoise</name>
    <dbReference type="NCBI Taxonomy" id="38772"/>
    <lineage>
        <taxon>Eukaryota</taxon>
        <taxon>Metazoa</taxon>
        <taxon>Chordata</taxon>
        <taxon>Craniata</taxon>
        <taxon>Vertebrata</taxon>
        <taxon>Euteleostomi</taxon>
        <taxon>Archelosauria</taxon>
        <taxon>Testudinata</taxon>
        <taxon>Testudines</taxon>
        <taxon>Cryptodira</taxon>
        <taxon>Durocryptodira</taxon>
        <taxon>Testudinoidea</taxon>
        <taxon>Testudinidae</taxon>
        <taxon>Gopherus</taxon>
    </lineage>
</organism>
<reference evidence="2" key="3">
    <citation type="submission" date="2025-09" db="UniProtKB">
        <authorList>
            <consortium name="Ensembl"/>
        </authorList>
    </citation>
    <scope>IDENTIFICATION</scope>
</reference>
<reference evidence="2" key="2">
    <citation type="submission" date="2025-08" db="UniProtKB">
        <authorList>
            <consortium name="Ensembl"/>
        </authorList>
    </citation>
    <scope>IDENTIFICATION</scope>
</reference>
<protein>
    <recommendedName>
        <fullName evidence="4">DUF4939 domain-containing protein</fullName>
    </recommendedName>
</protein>
<proteinExistence type="predicted"/>
<keyword evidence="3" id="KW-1185">Reference proteome</keyword>
<evidence type="ECO:0000256" key="1">
    <source>
        <dbReference type="SAM" id="MobiDB-lite"/>
    </source>
</evidence>
<name>A0A452IAT2_9SAUR</name>
<sequence length="108" mass="11965">SRGRLKLLKGANTPRPTPPHTPPIAFSTPEKTKENSYWMLGEGFLNQTFRTNQVQAGFIISLLTEQTLAWASLLLEKSSPLLVGGEVVKGWTERAGRLGSTFFLNYSN</sequence>
<feature type="region of interest" description="Disordered" evidence="1">
    <location>
        <begin position="1"/>
        <end position="30"/>
    </location>
</feature>